<evidence type="ECO:0000256" key="2">
    <source>
        <dbReference type="ARBA" id="ARBA00022801"/>
    </source>
</evidence>
<sequence length="166" mass="18359">MAGGNRSMGSQTPQTGSVGTIEVIVSALILNPRGEILLIRQPKWGDTWTLPGGHLKPGERLCDGARREGEEETGLILTARGLVDWGELIDVDYRSRAFHFIYFDYAFSAESSDVQLDPSEIAEGVWVAPSEVLSYQLTPGYRRTLERYLVSSDGPRDWACRPDLTG</sequence>
<dbReference type="Proteomes" id="UP000248924">
    <property type="component" value="Unassembled WGS sequence"/>
</dbReference>
<comment type="cofactor">
    <cofactor evidence="1">
        <name>Mg(2+)</name>
        <dbReference type="ChEBI" id="CHEBI:18420"/>
    </cofactor>
</comment>
<reference evidence="5 6" key="1">
    <citation type="submission" date="2018-01" db="EMBL/GenBank/DDBJ databases">
        <title>Draft genome sequence of Jishengella sp. NA12.</title>
        <authorList>
            <person name="Sahin N."/>
            <person name="Ay H."/>
            <person name="Saygin H."/>
        </authorList>
    </citation>
    <scope>NUCLEOTIDE SEQUENCE [LARGE SCALE GENOMIC DNA]</scope>
    <source>
        <strain evidence="5 6">NA12</strain>
    </source>
</reference>
<proteinExistence type="predicted"/>
<dbReference type="Gene3D" id="3.90.79.10">
    <property type="entry name" value="Nucleoside Triphosphate Pyrophosphohydrolase"/>
    <property type="match status" value="1"/>
</dbReference>
<dbReference type="PROSITE" id="PS51462">
    <property type="entry name" value="NUDIX"/>
    <property type="match status" value="1"/>
</dbReference>
<feature type="domain" description="Nudix hydrolase" evidence="4">
    <location>
        <begin position="20"/>
        <end position="150"/>
    </location>
</feature>
<name>A0A2W2DXS4_9ACTN</name>
<gene>
    <name evidence="5" type="ORF">C1I95_19960</name>
</gene>
<evidence type="ECO:0000313" key="5">
    <source>
        <dbReference type="EMBL" id="PZG15243.1"/>
    </source>
</evidence>
<dbReference type="AlphaFoldDB" id="A0A2W2DXS4"/>
<dbReference type="GO" id="GO:0016787">
    <property type="term" value="F:hydrolase activity"/>
    <property type="evidence" value="ECO:0007669"/>
    <property type="project" value="UniProtKB-KW"/>
</dbReference>
<keyword evidence="2" id="KW-0378">Hydrolase</keyword>
<dbReference type="SUPFAM" id="SSF55811">
    <property type="entry name" value="Nudix"/>
    <property type="match status" value="1"/>
</dbReference>
<dbReference type="InterPro" id="IPR000086">
    <property type="entry name" value="NUDIX_hydrolase_dom"/>
</dbReference>
<protein>
    <submittedName>
        <fullName evidence="5">DNA mismatch repair protein MutT</fullName>
    </submittedName>
</protein>
<organism evidence="5 6">
    <name type="scientific">Micromonospora craterilacus</name>
    <dbReference type="NCBI Taxonomy" id="1655439"/>
    <lineage>
        <taxon>Bacteria</taxon>
        <taxon>Bacillati</taxon>
        <taxon>Actinomycetota</taxon>
        <taxon>Actinomycetes</taxon>
        <taxon>Micromonosporales</taxon>
        <taxon>Micromonosporaceae</taxon>
        <taxon>Micromonospora</taxon>
    </lineage>
</organism>
<dbReference type="InterPro" id="IPR015797">
    <property type="entry name" value="NUDIX_hydrolase-like_dom_sf"/>
</dbReference>
<dbReference type="Pfam" id="PF00293">
    <property type="entry name" value="NUDIX"/>
    <property type="match status" value="1"/>
</dbReference>
<dbReference type="EMBL" id="POTY01000130">
    <property type="protein sequence ID" value="PZG15243.1"/>
    <property type="molecule type" value="Genomic_DNA"/>
</dbReference>
<dbReference type="PROSITE" id="PS00893">
    <property type="entry name" value="NUDIX_BOX"/>
    <property type="match status" value="1"/>
</dbReference>
<keyword evidence="3" id="KW-0460">Magnesium</keyword>
<evidence type="ECO:0000313" key="6">
    <source>
        <dbReference type="Proteomes" id="UP000248924"/>
    </source>
</evidence>
<evidence type="ECO:0000256" key="3">
    <source>
        <dbReference type="ARBA" id="ARBA00022842"/>
    </source>
</evidence>
<dbReference type="PANTHER" id="PTHR43046:SF12">
    <property type="entry name" value="GDP-MANNOSE MANNOSYL HYDROLASE"/>
    <property type="match status" value="1"/>
</dbReference>
<dbReference type="InterPro" id="IPR020084">
    <property type="entry name" value="NUDIX_hydrolase_CS"/>
</dbReference>
<evidence type="ECO:0000256" key="1">
    <source>
        <dbReference type="ARBA" id="ARBA00001946"/>
    </source>
</evidence>
<dbReference type="PANTHER" id="PTHR43046">
    <property type="entry name" value="GDP-MANNOSE MANNOSYL HYDROLASE"/>
    <property type="match status" value="1"/>
</dbReference>
<accession>A0A2W2DXS4</accession>
<evidence type="ECO:0000259" key="4">
    <source>
        <dbReference type="PROSITE" id="PS51462"/>
    </source>
</evidence>
<comment type="caution">
    <text evidence="5">The sequence shown here is derived from an EMBL/GenBank/DDBJ whole genome shotgun (WGS) entry which is preliminary data.</text>
</comment>
<keyword evidence="6" id="KW-1185">Reference proteome</keyword>